<dbReference type="InterPro" id="IPR016036">
    <property type="entry name" value="Malonyl_transacylase_ACP-bd"/>
</dbReference>
<dbReference type="Gene3D" id="3.90.180.10">
    <property type="entry name" value="Medium-chain alcohol dehydrogenases, catalytic domain"/>
    <property type="match status" value="2"/>
</dbReference>
<evidence type="ECO:0000256" key="7">
    <source>
        <dbReference type="ARBA" id="ARBA00023315"/>
    </source>
</evidence>
<dbReference type="SMART" id="SM00825">
    <property type="entry name" value="PKS_KS"/>
    <property type="match status" value="1"/>
</dbReference>
<dbReference type="Pfam" id="PF00109">
    <property type="entry name" value="ketoacyl-synt"/>
    <property type="match status" value="1"/>
</dbReference>
<feature type="active site" description="Proton acceptor; for dehydratase activity" evidence="8">
    <location>
        <position position="954"/>
    </location>
</feature>
<sequence>MCEKVAICGMACRLPGASDTPSALWSLIQRKGSAVGRIPATRFNVDAFYSPVEGRPGSIKSDSGYFIESNFDEFDCGAFQISPHEAQSLDPQIRLLLECAWECFESAGLHLQSLSKPSNKIGCYVGSFNSDYADLNIKDAEYSDVYSITGSGRAMLSNRISYTFDLHGPSFTIDTGCSASMVAFHTACRAIITGECSSALVGGANLYLLPDLVMSNFASTIMSGTATCHAFDAAADGYGRGEGVSCVYLKSLSAALADGDPIRAIVRGTACNSDGKTIGISHPNGLAQELVIREAYRNASLSPKDTVLVECHGTGTPVGDPIETEVVGKVFGSSRKGKNVFINSIKANIGHSEASSGLSSVLKIVQALEHGVIPPQANFTTPNPNIRFQDWNLQVPPFQIQWPEGEIKRASLNNWGYGGTNVHAVFDAAESEPASKRFILEKDHPLNRNILSANLTDRPFLLPFSAHDNVALGGFIDKICTIPGAMTGEDLLDIAYTLYRRSALFYRAFITVRSDSSTLSELITGERILRGECKSGTLSVGFVFTGQGAQWPQMGSDLMDLPSVEYDLDLMQKALNSLPDAPKWDLKDELLLPAKTSQVHHTTRSQPLCTALQICLVNVLREWGISPRAVTGHSSGEIAAAYTAGVITMQEAIVIAYLRGKCVSEKVMQGSGAMMSVGLSPEKVASYLTEDISIACYNSPTNVTLSGPKATLTALEEQLKEKSVFARLLKTDYAYHSKHISAAGDPYSASLAGRVKSQNASAQIAIFSAVSGLAAGAMYGTELYWRVNLDSPVRFSHAMKSMLESGSVQQIVEIGPHSALAGPMRQIRESLNISVSKIEYSSTLERGKSGLETLLDCCGKLWLAGCKVDFSKINSVRSKSTHTAHQGTLIVDFPTYSWNKTKSYWWENRTGREWRYRKDPRHDLIGSRLPGGNGAEFQWRNILRLKDVPWLRDHTFHDVPVLPAAGHLAMALEGMSQIFQQSRIDNSGFTIREFGIKNALFIPEDAENVETFLSIRKHALHTFADSGKWWRFTVWSCSTQWVEHSTGLVALRSEKEPNKISDVNDGWKRELRTERWYEQMALHGLDFGPAFRGFSKLEYHAPSATLAATGNARSTYDAMPHQSPYMYHPTDIDICLQTIMSSFYFCPPYFNHVFVPVHIEEATFTFPAHSAQTISILAKVSPPGRNRGKGDVKAYDSHTGQLLMDLRGVGWKAMDEDPTALSVRSVRLGPLKAPYYRSVWKPDVDCLGENYRRLFVQQESETSQQAKDMERLAALCAAEMLARLKSLGRPHRDYHYHYVKWLEFAAQTSSKASYGENTSNQLEIDVLFSRLEGGYPDVDLMKRVYQSFEPLMTAAIEPIEILIGEDDLLSRFYSDGLGMEVISPALAELVNLLVHKNPAMRILEIGSGTGGTTNAILGALQGMRENKQLFAEYLYTDISPGFFENARERFGHINGLQYKVLDIEKSLDNQGFEEGSFDLIVAGDVLHATKTMKNTMANVRKLLKPGGKLVMVEITNHLLRLPFIMGILPGWWLGADEGRTHAPTLRLGSWDELLHESGFSGIDLQLDDSESEDVQLYSVIVTTALEQKTNGDDSNKMNRAFSVVYREMGDHVKGAIEELKSALAPQQIEAYPITEKLTRRDAHVIILAELEHSMLSNIKSEEWDGLKHLVSNASSILWVTSGAQMEVSNPESAMINGLARCIRAENGGALDFYILDLDPQRLHAGQSVHMILRCLNGMELDTTHEKPKDYEIAERKGIFFSNRLVPDDRFESEMATLLRPSSSEVNTTWMPGLIHGWLLDIRRPGELDTMGFMQDDANEADIEDETVEIRVEAAGLGWPDVLTSMGFTTNDDFMLGRECAGIVSRIGQKVSDIEVGDRDAAGSLLNFSVVLHSLRDIARIGRSQSVLIHNATGGIGLAAMQYCKHIGCEIFATVSNNEKRAHLRKVYEIPDDNIFNSRDASFYSGIMKQTGQDGVDVILSSMSGDLLHTAWRCLRPFGCFIDLRALDCIEGGQLEMKPFLGHRAFRSFDLLSYAKLRPVECASLLKDVITLFSQGTLRPLQETQVFSINQIEGAFRYLQSGKHIGKAIVHIEEIDRSLFHPGRRSYHIPQTGTILLVGGLGGLGRSYSIAIAAAGAKHVTFISRSGAKPEDAAFFKYLEDVGCKVYIAKGDIAIRSDVERIVAEVGLPVMGVIQGAMVLEDHVFADMAHESYNRVISAKVHGTLNLHEVLIGHPIQFFILLSSTSGIVGNQGQANYSAANTFLDCFARLRKDQGLPVTLIDLGMVRDVGWVAKRPDIVAAIISGGYLGVQEKEFLSLIQLSIQRRTDAPFSLQGSDTTASVGIVTGITPPEIESAAALTGERALWLKDARFSIIMAIKKNLSTTNNPLDEISKTDPNTQGIQTAIKAFEALKDDDDPTTTLDKDQKINTIAQGILAKISLVLGYPLDSLTAERSPVSYGLDSLVAVELRAWIKKRLSVNIAIHEVLAAPSIKELANHIHEEKYSAG</sequence>
<dbReference type="InterPro" id="IPR018201">
    <property type="entry name" value="Ketoacyl_synth_AS"/>
</dbReference>
<name>A0A8H3U3S5_VENIN</name>
<evidence type="ECO:0000259" key="9">
    <source>
        <dbReference type="PROSITE" id="PS50075"/>
    </source>
</evidence>
<dbReference type="InterPro" id="IPR014043">
    <property type="entry name" value="Acyl_transferase_dom"/>
</dbReference>
<dbReference type="InterPro" id="IPR009081">
    <property type="entry name" value="PP-bd_ACP"/>
</dbReference>
<dbReference type="PANTHER" id="PTHR43775:SF37">
    <property type="entry name" value="SI:DKEY-61P9.11"/>
    <property type="match status" value="1"/>
</dbReference>
<dbReference type="Pfam" id="PF08659">
    <property type="entry name" value="KR"/>
    <property type="match status" value="1"/>
</dbReference>
<evidence type="ECO:0000313" key="12">
    <source>
        <dbReference type="EMBL" id="KAE9962433.1"/>
    </source>
</evidence>
<dbReference type="Pfam" id="PF16197">
    <property type="entry name" value="KAsynt_C_assoc"/>
    <property type="match status" value="1"/>
</dbReference>
<dbReference type="SUPFAM" id="SSF50129">
    <property type="entry name" value="GroES-like"/>
    <property type="match status" value="1"/>
</dbReference>
<accession>A0A8H3U3S5</accession>
<dbReference type="InterPro" id="IPR036291">
    <property type="entry name" value="NAD(P)-bd_dom_sf"/>
</dbReference>
<dbReference type="Pfam" id="PF08240">
    <property type="entry name" value="ADH_N"/>
    <property type="match status" value="1"/>
</dbReference>
<evidence type="ECO:0000256" key="3">
    <source>
        <dbReference type="ARBA" id="ARBA00022679"/>
    </source>
</evidence>
<dbReference type="InterPro" id="IPR029063">
    <property type="entry name" value="SAM-dependent_MTases_sf"/>
</dbReference>
<dbReference type="CDD" id="cd00833">
    <property type="entry name" value="PKS"/>
    <property type="match status" value="1"/>
</dbReference>
<feature type="domain" description="Ketosynthase family 3 (KS3)" evidence="10">
    <location>
        <begin position="2"/>
        <end position="428"/>
    </location>
</feature>
<dbReference type="InterPro" id="IPR020806">
    <property type="entry name" value="PKS_PP-bd"/>
</dbReference>
<dbReference type="SUPFAM" id="SSF51735">
    <property type="entry name" value="NAD(P)-binding Rossmann-fold domains"/>
    <property type="match status" value="2"/>
</dbReference>
<dbReference type="InterPro" id="IPR057326">
    <property type="entry name" value="KR_dom"/>
</dbReference>
<dbReference type="InterPro" id="IPR014031">
    <property type="entry name" value="Ketoacyl_synth_C"/>
</dbReference>
<dbReference type="InterPro" id="IPR042104">
    <property type="entry name" value="PKS_dehydratase_sf"/>
</dbReference>
<dbReference type="SUPFAM" id="SSF47336">
    <property type="entry name" value="ACP-like"/>
    <property type="match status" value="1"/>
</dbReference>
<dbReference type="GO" id="GO:0004315">
    <property type="term" value="F:3-oxoacyl-[acyl-carrier-protein] synthase activity"/>
    <property type="evidence" value="ECO:0007669"/>
    <property type="project" value="InterPro"/>
</dbReference>
<dbReference type="SUPFAM" id="SSF52151">
    <property type="entry name" value="FabD/lysophospholipase-like"/>
    <property type="match status" value="1"/>
</dbReference>
<keyword evidence="1" id="KW-0596">Phosphopantetheine</keyword>
<dbReference type="Pfam" id="PF02801">
    <property type="entry name" value="Ketoacyl-synt_C"/>
    <property type="match status" value="1"/>
</dbReference>
<dbReference type="InterPro" id="IPR013217">
    <property type="entry name" value="Methyltransf_12"/>
</dbReference>
<keyword evidence="3" id="KW-0808">Transferase</keyword>
<dbReference type="Gene3D" id="3.10.129.110">
    <property type="entry name" value="Polyketide synthase dehydratase"/>
    <property type="match status" value="1"/>
</dbReference>
<evidence type="ECO:0000256" key="5">
    <source>
        <dbReference type="ARBA" id="ARBA00023002"/>
    </source>
</evidence>
<evidence type="ECO:0000256" key="2">
    <source>
        <dbReference type="ARBA" id="ARBA00022553"/>
    </source>
</evidence>
<dbReference type="InterPro" id="IPR011032">
    <property type="entry name" value="GroES-like_sf"/>
</dbReference>
<dbReference type="InterPro" id="IPR049900">
    <property type="entry name" value="PKS_mFAS_DH"/>
</dbReference>
<dbReference type="GO" id="GO:0030639">
    <property type="term" value="P:polyketide biosynthetic process"/>
    <property type="evidence" value="ECO:0007669"/>
    <property type="project" value="UniProtKB-ARBA"/>
</dbReference>
<feature type="region of interest" description="N-terminal hotdog fold" evidence="8">
    <location>
        <begin position="922"/>
        <end position="1056"/>
    </location>
</feature>
<dbReference type="SMART" id="SM00826">
    <property type="entry name" value="PKS_DH"/>
    <property type="match status" value="1"/>
</dbReference>
<evidence type="ECO:0000256" key="6">
    <source>
        <dbReference type="ARBA" id="ARBA00023268"/>
    </source>
</evidence>
<dbReference type="InterPro" id="IPR016035">
    <property type="entry name" value="Acyl_Trfase/lysoPLipase"/>
</dbReference>
<proteinExistence type="predicted"/>
<dbReference type="Gene3D" id="3.40.366.10">
    <property type="entry name" value="Malonyl-Coenzyme A Acyl Carrier Protein, domain 2"/>
    <property type="match status" value="1"/>
</dbReference>
<dbReference type="InterPro" id="IPR050091">
    <property type="entry name" value="PKS_NRPS_Biosynth_Enz"/>
</dbReference>
<dbReference type="PROSITE" id="PS50075">
    <property type="entry name" value="CARRIER"/>
    <property type="match status" value="1"/>
</dbReference>
<dbReference type="InterPro" id="IPR013154">
    <property type="entry name" value="ADH-like_N"/>
</dbReference>
<dbReference type="GO" id="GO:0006633">
    <property type="term" value="P:fatty acid biosynthetic process"/>
    <property type="evidence" value="ECO:0007669"/>
    <property type="project" value="InterPro"/>
</dbReference>
<dbReference type="CDD" id="cd02440">
    <property type="entry name" value="AdoMet_MTases"/>
    <property type="match status" value="1"/>
</dbReference>
<dbReference type="InterPro" id="IPR020807">
    <property type="entry name" value="PKS_DH"/>
</dbReference>
<feature type="active site" description="Proton donor; for dehydratase activity" evidence="8">
    <location>
        <position position="1133"/>
    </location>
</feature>
<dbReference type="Pfam" id="PF14765">
    <property type="entry name" value="PS-DH"/>
    <property type="match status" value="1"/>
</dbReference>
<dbReference type="SMART" id="SM00829">
    <property type="entry name" value="PKS_ER"/>
    <property type="match status" value="1"/>
</dbReference>
<dbReference type="Gene3D" id="1.10.1200.10">
    <property type="entry name" value="ACP-like"/>
    <property type="match status" value="1"/>
</dbReference>
<dbReference type="InterPro" id="IPR001227">
    <property type="entry name" value="Ac_transferase_dom_sf"/>
</dbReference>
<evidence type="ECO:0000259" key="10">
    <source>
        <dbReference type="PROSITE" id="PS52004"/>
    </source>
</evidence>
<dbReference type="InterPro" id="IPR016039">
    <property type="entry name" value="Thiolase-like"/>
</dbReference>
<evidence type="ECO:0000259" key="11">
    <source>
        <dbReference type="PROSITE" id="PS52019"/>
    </source>
</evidence>
<dbReference type="GO" id="GO:0016491">
    <property type="term" value="F:oxidoreductase activity"/>
    <property type="evidence" value="ECO:0007669"/>
    <property type="project" value="UniProtKB-KW"/>
</dbReference>
<dbReference type="PROSITE" id="PS00012">
    <property type="entry name" value="PHOSPHOPANTETHEINE"/>
    <property type="match status" value="1"/>
</dbReference>
<dbReference type="Gene3D" id="3.40.50.720">
    <property type="entry name" value="NAD(P)-binding Rossmann-like Domain"/>
    <property type="match status" value="2"/>
</dbReference>
<dbReference type="SMART" id="SM00823">
    <property type="entry name" value="PKS_PP"/>
    <property type="match status" value="1"/>
</dbReference>
<dbReference type="InterPro" id="IPR049551">
    <property type="entry name" value="PKS_DH_C"/>
</dbReference>
<dbReference type="Pfam" id="PF23114">
    <property type="entry name" value="NAD-bd_HRPKS_sdrA"/>
    <property type="match status" value="1"/>
</dbReference>
<dbReference type="InterPro" id="IPR020841">
    <property type="entry name" value="PKS_Beta-ketoAc_synthase_dom"/>
</dbReference>
<dbReference type="Pfam" id="PF21089">
    <property type="entry name" value="PKS_DH_N"/>
    <property type="match status" value="1"/>
</dbReference>
<gene>
    <name evidence="12" type="ORF">EG328_000457</name>
</gene>
<protein>
    <submittedName>
        <fullName evidence="12">Type I Iterative Polyketide synthase (PKS)</fullName>
    </submittedName>
</protein>
<dbReference type="CDD" id="cd05195">
    <property type="entry name" value="enoyl_red"/>
    <property type="match status" value="1"/>
</dbReference>
<dbReference type="InterPro" id="IPR036736">
    <property type="entry name" value="ACP-like_sf"/>
</dbReference>
<keyword evidence="4" id="KW-0521">NADP</keyword>
<dbReference type="SUPFAM" id="SSF53335">
    <property type="entry name" value="S-adenosyl-L-methionine-dependent methyltransferases"/>
    <property type="match status" value="1"/>
</dbReference>
<dbReference type="InterPro" id="IPR056501">
    <property type="entry name" value="NAD-bd_HRPKS_sdrA"/>
</dbReference>
<dbReference type="InterPro" id="IPR049552">
    <property type="entry name" value="PKS_DH_N"/>
</dbReference>
<keyword evidence="5" id="KW-0560">Oxidoreductase</keyword>
<organism evidence="12 13">
    <name type="scientific">Venturia inaequalis</name>
    <name type="common">Apple scab fungus</name>
    <dbReference type="NCBI Taxonomy" id="5025"/>
    <lineage>
        <taxon>Eukaryota</taxon>
        <taxon>Fungi</taxon>
        <taxon>Dikarya</taxon>
        <taxon>Ascomycota</taxon>
        <taxon>Pezizomycotina</taxon>
        <taxon>Dothideomycetes</taxon>
        <taxon>Pleosporomycetidae</taxon>
        <taxon>Venturiales</taxon>
        <taxon>Venturiaceae</taxon>
        <taxon>Venturia</taxon>
    </lineage>
</organism>
<dbReference type="SUPFAM" id="SSF55048">
    <property type="entry name" value="Probable ACP-binding domain of malonyl-CoA ACP transacylase"/>
    <property type="match status" value="1"/>
</dbReference>
<dbReference type="CDD" id="cd05274">
    <property type="entry name" value="KR_FAS_SDR_x"/>
    <property type="match status" value="1"/>
</dbReference>
<dbReference type="InterPro" id="IPR014030">
    <property type="entry name" value="Ketoacyl_synth_N"/>
</dbReference>
<comment type="caution">
    <text evidence="12">The sequence shown here is derived from an EMBL/GenBank/DDBJ whole genome shotgun (WGS) entry which is preliminary data.</text>
</comment>
<dbReference type="InterPro" id="IPR013968">
    <property type="entry name" value="PKS_KR"/>
</dbReference>
<reference evidence="12 13" key="1">
    <citation type="submission" date="2018-12" db="EMBL/GenBank/DDBJ databases">
        <title>Venturia inaequalis Genome Resource.</title>
        <authorList>
            <person name="Lichtner F.J."/>
        </authorList>
    </citation>
    <scope>NUCLEOTIDE SEQUENCE [LARGE SCALE GENOMIC DNA]</scope>
    <source>
        <strain evidence="12 13">120213</strain>
    </source>
</reference>
<dbReference type="SUPFAM" id="SSF53901">
    <property type="entry name" value="Thiolase-like"/>
    <property type="match status" value="1"/>
</dbReference>
<dbReference type="Proteomes" id="UP000447873">
    <property type="component" value="Unassembled WGS sequence"/>
</dbReference>
<feature type="domain" description="Carrier" evidence="9">
    <location>
        <begin position="2425"/>
        <end position="2502"/>
    </location>
</feature>
<dbReference type="PROSITE" id="PS52019">
    <property type="entry name" value="PKS_MFAS_DH"/>
    <property type="match status" value="1"/>
</dbReference>
<dbReference type="PANTHER" id="PTHR43775">
    <property type="entry name" value="FATTY ACID SYNTHASE"/>
    <property type="match status" value="1"/>
</dbReference>
<evidence type="ECO:0000313" key="13">
    <source>
        <dbReference type="Proteomes" id="UP000447873"/>
    </source>
</evidence>
<dbReference type="GO" id="GO:0004312">
    <property type="term" value="F:fatty acid synthase activity"/>
    <property type="evidence" value="ECO:0007669"/>
    <property type="project" value="TreeGrafter"/>
</dbReference>
<dbReference type="GO" id="GO:0031177">
    <property type="term" value="F:phosphopantetheine binding"/>
    <property type="evidence" value="ECO:0007669"/>
    <property type="project" value="InterPro"/>
</dbReference>
<keyword evidence="2" id="KW-0597">Phosphoprotein</keyword>
<dbReference type="Gene3D" id="3.40.47.10">
    <property type="match status" value="1"/>
</dbReference>
<dbReference type="Pfam" id="PF08242">
    <property type="entry name" value="Methyltransf_12"/>
    <property type="match status" value="1"/>
</dbReference>
<dbReference type="SMART" id="SM00822">
    <property type="entry name" value="PKS_KR"/>
    <property type="match status" value="1"/>
</dbReference>
<feature type="domain" description="PKS/mFAS DH" evidence="11">
    <location>
        <begin position="922"/>
        <end position="1220"/>
    </location>
</feature>
<dbReference type="SMART" id="SM00827">
    <property type="entry name" value="PKS_AT"/>
    <property type="match status" value="1"/>
</dbReference>
<dbReference type="InterPro" id="IPR032821">
    <property type="entry name" value="PKS_assoc"/>
</dbReference>
<evidence type="ECO:0000256" key="1">
    <source>
        <dbReference type="ARBA" id="ARBA00022450"/>
    </source>
</evidence>
<keyword evidence="6" id="KW-0511">Multifunctional enzyme</keyword>
<dbReference type="InterPro" id="IPR006162">
    <property type="entry name" value="Ppantetheine_attach_site"/>
</dbReference>
<dbReference type="Pfam" id="PF00698">
    <property type="entry name" value="Acyl_transf_1"/>
    <property type="match status" value="1"/>
</dbReference>
<evidence type="ECO:0000256" key="4">
    <source>
        <dbReference type="ARBA" id="ARBA00022857"/>
    </source>
</evidence>
<dbReference type="Gene3D" id="3.40.50.150">
    <property type="entry name" value="Vaccinia Virus protein VP39"/>
    <property type="match status" value="1"/>
</dbReference>
<dbReference type="EMBL" id="WNWS01001075">
    <property type="protein sequence ID" value="KAE9962433.1"/>
    <property type="molecule type" value="Genomic_DNA"/>
</dbReference>
<evidence type="ECO:0000256" key="8">
    <source>
        <dbReference type="PROSITE-ProRule" id="PRU01363"/>
    </source>
</evidence>
<dbReference type="PROSITE" id="PS52004">
    <property type="entry name" value="KS3_2"/>
    <property type="match status" value="1"/>
</dbReference>
<feature type="region of interest" description="C-terminal hotdog fold" evidence="8">
    <location>
        <begin position="1068"/>
        <end position="1220"/>
    </location>
</feature>
<dbReference type="Pfam" id="PF13602">
    <property type="entry name" value="ADH_zinc_N_2"/>
    <property type="match status" value="1"/>
</dbReference>
<dbReference type="InterPro" id="IPR020843">
    <property type="entry name" value="ER"/>
</dbReference>
<dbReference type="Pfam" id="PF00550">
    <property type="entry name" value="PP-binding"/>
    <property type="match status" value="1"/>
</dbReference>
<dbReference type="PROSITE" id="PS00606">
    <property type="entry name" value="KS3_1"/>
    <property type="match status" value="1"/>
</dbReference>
<keyword evidence="7" id="KW-0012">Acyltransferase</keyword>